<proteinExistence type="predicted"/>
<keyword evidence="3" id="KW-1185">Reference proteome</keyword>
<feature type="transmembrane region" description="Helical" evidence="1">
    <location>
        <begin position="12"/>
        <end position="41"/>
    </location>
</feature>
<evidence type="ECO:0000256" key="1">
    <source>
        <dbReference type="SAM" id="Phobius"/>
    </source>
</evidence>
<protein>
    <submittedName>
        <fullName evidence="2">Uncharacterized protein</fullName>
    </submittedName>
</protein>
<evidence type="ECO:0000313" key="2">
    <source>
        <dbReference type="EMBL" id="KON84806.1"/>
    </source>
</evidence>
<keyword evidence="1" id="KW-0812">Transmembrane</keyword>
<dbReference type="EMBL" id="LGUE01000004">
    <property type="protein sequence ID" value="KON84806.1"/>
    <property type="molecule type" value="Genomic_DNA"/>
</dbReference>
<reference evidence="3" key="1">
    <citation type="submission" date="2015-07" db="EMBL/GenBank/DDBJ databases">
        <title>Fjat-14235 jcm11544.</title>
        <authorList>
            <person name="Liu B."/>
            <person name="Wang J."/>
            <person name="Zhu Y."/>
            <person name="Liu G."/>
            <person name="Chen Q."/>
            <person name="Chen Z."/>
            <person name="Lan J."/>
            <person name="Che J."/>
            <person name="Ge C."/>
            <person name="Shi H."/>
            <person name="Pan Z."/>
            <person name="Liu X."/>
        </authorList>
    </citation>
    <scope>NUCLEOTIDE SEQUENCE [LARGE SCALE GENOMIC DNA]</scope>
    <source>
        <strain evidence="3">JCM 11544</strain>
    </source>
</reference>
<organism evidence="2 3">
    <name type="scientific">Rossellomorea marisflavi</name>
    <dbReference type="NCBI Taxonomy" id="189381"/>
    <lineage>
        <taxon>Bacteria</taxon>
        <taxon>Bacillati</taxon>
        <taxon>Bacillota</taxon>
        <taxon>Bacilli</taxon>
        <taxon>Bacillales</taxon>
        <taxon>Bacillaceae</taxon>
        <taxon>Rossellomorea</taxon>
    </lineage>
</organism>
<dbReference type="RefSeq" id="WP_053428406.1">
    <property type="nucleotide sequence ID" value="NZ_JAUKEH010000002.1"/>
</dbReference>
<keyword evidence="1" id="KW-0472">Membrane</keyword>
<name>A0A0M0G5U5_9BACI</name>
<dbReference type="PATRIC" id="fig|189381.12.peg.2511"/>
<evidence type="ECO:0000313" key="3">
    <source>
        <dbReference type="Proteomes" id="UP000037405"/>
    </source>
</evidence>
<comment type="caution">
    <text evidence="2">The sequence shown here is derived from an EMBL/GenBank/DDBJ whole genome shotgun (WGS) entry which is preliminary data.</text>
</comment>
<dbReference type="AlphaFoldDB" id="A0A0M0G5U5"/>
<dbReference type="Proteomes" id="UP000037405">
    <property type="component" value="Unassembled WGS sequence"/>
</dbReference>
<keyword evidence="1" id="KW-1133">Transmembrane helix</keyword>
<accession>A0A0M0G5U5</accession>
<sequence>MNETGGKTFTTIVGWVAAVAAMLLASMVLALVALVAGFILWHHFRDRKMGGALMIASVLSVVLAYAIGFLLVYMLSVS</sequence>
<gene>
    <name evidence="2" type="ORF">AF331_12380</name>
</gene>
<feature type="transmembrane region" description="Helical" evidence="1">
    <location>
        <begin position="53"/>
        <end position="75"/>
    </location>
</feature>
<dbReference type="OrthoDB" id="2941040at2"/>